<organism evidence="1 2">
    <name type="scientific">Azospirillum oleiclasticum</name>
    <dbReference type="NCBI Taxonomy" id="2735135"/>
    <lineage>
        <taxon>Bacteria</taxon>
        <taxon>Pseudomonadati</taxon>
        <taxon>Pseudomonadota</taxon>
        <taxon>Alphaproteobacteria</taxon>
        <taxon>Rhodospirillales</taxon>
        <taxon>Azospirillaceae</taxon>
        <taxon>Azospirillum</taxon>
    </lineage>
</organism>
<protein>
    <submittedName>
        <fullName evidence="1">Uncharacterized protein</fullName>
    </submittedName>
</protein>
<keyword evidence="2" id="KW-1185">Reference proteome</keyword>
<reference evidence="1 2" key="1">
    <citation type="submission" date="2020-05" db="EMBL/GenBank/DDBJ databases">
        <title>Azospirillum oleiclasticum sp. nov, a nitrogen-fixing and heavy crude oil-emulsifying bacterium isolated from the crude oil of Yumen Oilfield.</title>
        <authorList>
            <person name="Wu D."/>
            <person name="Cai M."/>
            <person name="Zhang X."/>
        </authorList>
    </citation>
    <scope>NUCLEOTIDE SEQUENCE [LARGE SCALE GENOMIC DNA]</scope>
    <source>
        <strain evidence="1 2">ROY-1-1-2</strain>
    </source>
</reference>
<dbReference type="Proteomes" id="UP000584642">
    <property type="component" value="Unassembled WGS sequence"/>
</dbReference>
<dbReference type="InterPro" id="IPR058227">
    <property type="entry name" value="RSP_7527-like"/>
</dbReference>
<evidence type="ECO:0000313" key="1">
    <source>
        <dbReference type="EMBL" id="NYZ19596.1"/>
    </source>
</evidence>
<dbReference type="EMBL" id="JABFDB010000003">
    <property type="protein sequence ID" value="NYZ19596.1"/>
    <property type="molecule type" value="Genomic_DNA"/>
</dbReference>
<dbReference type="NCBIfam" id="NF046098">
    <property type="entry name" value="RSP_7527_fam"/>
    <property type="match status" value="1"/>
</dbReference>
<name>A0ABX2T8N5_9PROT</name>
<dbReference type="RefSeq" id="WP_180281371.1">
    <property type="nucleotide sequence ID" value="NZ_JABFDB010000003.1"/>
</dbReference>
<evidence type="ECO:0000313" key="2">
    <source>
        <dbReference type="Proteomes" id="UP000584642"/>
    </source>
</evidence>
<comment type="caution">
    <text evidence="1">The sequence shown here is derived from an EMBL/GenBank/DDBJ whole genome shotgun (WGS) entry which is preliminary data.</text>
</comment>
<sequence>MNNERFQFPSFEETQEIRRAAAAMQAEHLRAMVVKGWQALTRLGSSRRAVPPTLAGHAR</sequence>
<proteinExistence type="predicted"/>
<gene>
    <name evidence="1" type="ORF">HND93_07720</name>
</gene>
<accession>A0ABX2T8N5</accession>